<name>A0A1Z3HV45_9CYAN</name>
<keyword evidence="7" id="KW-1185">Reference proteome</keyword>
<sequence>MDKFESIRAFTQVVIAGGFAAAAREMGLSRSAVNKLVINLEDHLGVQLLHRTTRQVTPTATGLSFYERCVAILEDLQEAELAATQMQTEVRGSLRINAPMSFGTRHLAPALAEFLASYPDLQVELALSDRFIDPIEEGFDITIRIAQPPTSPSLIVHELMPVQRVLCATPNYLNKKGWPQHAQDLSQHSCLHYGYLATGNQWILEGPDGRHAVTVNGALCCNNGEVLRQAALQGLGIALLPTFIVGDDLQHGTLHPLLTDYTAPAIAMSVIYPVNRHLSAKVQLFTECLQARFGENE</sequence>
<dbReference type="OrthoDB" id="9786526at2"/>
<dbReference type="SUPFAM" id="SSF46785">
    <property type="entry name" value="Winged helix' DNA-binding domain"/>
    <property type="match status" value="1"/>
</dbReference>
<dbReference type="InterPro" id="IPR036388">
    <property type="entry name" value="WH-like_DNA-bd_sf"/>
</dbReference>
<organism evidence="6 7">
    <name type="scientific">Halomicronema hongdechloris C2206</name>
    <dbReference type="NCBI Taxonomy" id="1641165"/>
    <lineage>
        <taxon>Bacteria</taxon>
        <taxon>Bacillati</taxon>
        <taxon>Cyanobacteriota</taxon>
        <taxon>Cyanophyceae</taxon>
        <taxon>Nodosilineales</taxon>
        <taxon>Nodosilineaceae</taxon>
        <taxon>Halomicronema</taxon>
    </lineage>
</organism>
<dbReference type="RefSeq" id="WP_088431365.1">
    <property type="nucleotide sequence ID" value="NZ_CP021983.2"/>
</dbReference>
<comment type="similarity">
    <text evidence="1">Belongs to the LysR transcriptional regulatory family.</text>
</comment>
<keyword evidence="3" id="KW-0238">DNA-binding</keyword>
<protein>
    <submittedName>
        <fullName evidence="6">LysR family transcriptional regulator</fullName>
    </submittedName>
</protein>
<gene>
    <name evidence="6" type="ORF">XM38_051200</name>
</gene>
<dbReference type="GO" id="GO:0043565">
    <property type="term" value="F:sequence-specific DNA binding"/>
    <property type="evidence" value="ECO:0007669"/>
    <property type="project" value="TreeGrafter"/>
</dbReference>
<dbReference type="STRING" id="1641165.XM38_01700"/>
<dbReference type="InterPro" id="IPR036390">
    <property type="entry name" value="WH_DNA-bd_sf"/>
</dbReference>
<proteinExistence type="inferred from homology"/>
<keyword evidence="2" id="KW-0805">Transcription regulation</keyword>
<dbReference type="AlphaFoldDB" id="A0A1Z3HV45"/>
<dbReference type="SUPFAM" id="SSF53850">
    <property type="entry name" value="Periplasmic binding protein-like II"/>
    <property type="match status" value="1"/>
</dbReference>
<keyword evidence="4" id="KW-0804">Transcription</keyword>
<dbReference type="Pfam" id="PF03466">
    <property type="entry name" value="LysR_substrate"/>
    <property type="match status" value="1"/>
</dbReference>
<evidence type="ECO:0000259" key="5">
    <source>
        <dbReference type="PROSITE" id="PS50931"/>
    </source>
</evidence>
<dbReference type="GO" id="GO:0003700">
    <property type="term" value="F:DNA-binding transcription factor activity"/>
    <property type="evidence" value="ECO:0007669"/>
    <property type="project" value="InterPro"/>
</dbReference>
<reference evidence="6 7" key="1">
    <citation type="journal article" date="2016" name="Biochim. Biophys. Acta">
        <title>Characterization of red-shifted phycobilisomes isolated from the chlorophyll f-containing cyanobacterium Halomicronema hongdechloris.</title>
        <authorList>
            <person name="Li Y."/>
            <person name="Lin Y."/>
            <person name="Garvey C.J."/>
            <person name="Birch D."/>
            <person name="Corkery R.W."/>
            <person name="Loughlin P.C."/>
            <person name="Scheer H."/>
            <person name="Willows R.D."/>
            <person name="Chen M."/>
        </authorList>
    </citation>
    <scope>NUCLEOTIDE SEQUENCE [LARGE SCALE GENOMIC DNA]</scope>
    <source>
        <strain evidence="6 7">C2206</strain>
    </source>
</reference>
<dbReference type="CDD" id="cd08422">
    <property type="entry name" value="PBP2_CrgA_like"/>
    <property type="match status" value="1"/>
</dbReference>
<dbReference type="Pfam" id="PF00126">
    <property type="entry name" value="HTH_1"/>
    <property type="match status" value="1"/>
</dbReference>
<evidence type="ECO:0000313" key="7">
    <source>
        <dbReference type="Proteomes" id="UP000191901"/>
    </source>
</evidence>
<evidence type="ECO:0000256" key="3">
    <source>
        <dbReference type="ARBA" id="ARBA00023125"/>
    </source>
</evidence>
<dbReference type="GO" id="GO:0006351">
    <property type="term" value="P:DNA-templated transcription"/>
    <property type="evidence" value="ECO:0007669"/>
    <property type="project" value="TreeGrafter"/>
</dbReference>
<evidence type="ECO:0000256" key="1">
    <source>
        <dbReference type="ARBA" id="ARBA00009437"/>
    </source>
</evidence>
<dbReference type="FunFam" id="3.40.190.290:FF:000001">
    <property type="entry name" value="Transcriptional regulator, LysR family"/>
    <property type="match status" value="1"/>
</dbReference>
<dbReference type="Proteomes" id="UP000191901">
    <property type="component" value="Chromosome"/>
</dbReference>
<dbReference type="InterPro" id="IPR000847">
    <property type="entry name" value="LysR_HTH_N"/>
</dbReference>
<dbReference type="PANTHER" id="PTHR30537:SF5">
    <property type="entry name" value="HTH-TYPE TRANSCRIPTIONAL ACTIVATOR TTDR-RELATED"/>
    <property type="match status" value="1"/>
</dbReference>
<evidence type="ECO:0000313" key="6">
    <source>
        <dbReference type="EMBL" id="ASC74145.1"/>
    </source>
</evidence>
<dbReference type="FunFam" id="1.10.10.10:FF:000001">
    <property type="entry name" value="LysR family transcriptional regulator"/>
    <property type="match status" value="1"/>
</dbReference>
<dbReference type="InterPro" id="IPR058163">
    <property type="entry name" value="LysR-type_TF_proteobact-type"/>
</dbReference>
<dbReference type="PROSITE" id="PS50931">
    <property type="entry name" value="HTH_LYSR"/>
    <property type="match status" value="1"/>
</dbReference>
<evidence type="ECO:0000256" key="4">
    <source>
        <dbReference type="ARBA" id="ARBA00023163"/>
    </source>
</evidence>
<dbReference type="Gene3D" id="3.40.190.290">
    <property type="match status" value="1"/>
</dbReference>
<dbReference type="PANTHER" id="PTHR30537">
    <property type="entry name" value="HTH-TYPE TRANSCRIPTIONAL REGULATOR"/>
    <property type="match status" value="1"/>
</dbReference>
<evidence type="ECO:0000256" key="2">
    <source>
        <dbReference type="ARBA" id="ARBA00023015"/>
    </source>
</evidence>
<dbReference type="InterPro" id="IPR005119">
    <property type="entry name" value="LysR_subst-bd"/>
</dbReference>
<dbReference type="KEGG" id="hhg:XM38_051200"/>
<dbReference type="Gene3D" id="1.10.10.10">
    <property type="entry name" value="Winged helix-like DNA-binding domain superfamily/Winged helix DNA-binding domain"/>
    <property type="match status" value="1"/>
</dbReference>
<dbReference type="EMBL" id="CP021983">
    <property type="protein sequence ID" value="ASC74145.1"/>
    <property type="molecule type" value="Genomic_DNA"/>
</dbReference>
<accession>A0A1Z3HV45</accession>
<feature type="domain" description="HTH lysR-type" evidence="5">
    <location>
        <begin position="1"/>
        <end position="59"/>
    </location>
</feature>